<dbReference type="SMART" id="SM00151">
    <property type="entry name" value="SWIB"/>
    <property type="match status" value="1"/>
</dbReference>
<keyword evidence="4" id="KW-1185">Reference proteome</keyword>
<dbReference type="CDD" id="cd10567">
    <property type="entry name" value="SWIB-MDM2_like"/>
    <property type="match status" value="1"/>
</dbReference>
<organism evidence="4 5">
    <name type="scientific">Saccoglossus kowalevskii</name>
    <name type="common">Acorn worm</name>
    <dbReference type="NCBI Taxonomy" id="10224"/>
    <lineage>
        <taxon>Eukaryota</taxon>
        <taxon>Metazoa</taxon>
        <taxon>Hemichordata</taxon>
        <taxon>Enteropneusta</taxon>
        <taxon>Harrimaniidae</taxon>
        <taxon>Saccoglossus</taxon>
    </lineage>
</organism>
<name>A0ABM0MJ47_SACKO</name>
<dbReference type="Proteomes" id="UP000694865">
    <property type="component" value="Unplaced"/>
</dbReference>
<reference evidence="5" key="1">
    <citation type="submission" date="2025-08" db="UniProtKB">
        <authorList>
            <consortium name="RefSeq"/>
        </authorList>
    </citation>
    <scope>IDENTIFICATION</scope>
    <source>
        <tissue evidence="5">Testes</tissue>
    </source>
</reference>
<feature type="domain" description="DM2" evidence="2">
    <location>
        <begin position="199"/>
        <end position="276"/>
    </location>
</feature>
<gene>
    <name evidence="5" type="primary">LOC100378479</name>
</gene>
<accession>A0ABM0MJ47</accession>
<feature type="compositionally biased region" description="Basic and acidic residues" evidence="1">
    <location>
        <begin position="66"/>
        <end position="92"/>
    </location>
</feature>
<dbReference type="SUPFAM" id="SSF109715">
    <property type="entry name" value="DEK C-terminal domain"/>
    <property type="match status" value="1"/>
</dbReference>
<feature type="domain" description="DEK-C" evidence="3">
    <location>
        <begin position="5"/>
        <end position="60"/>
    </location>
</feature>
<feature type="compositionally biased region" description="Basic residues" evidence="1">
    <location>
        <begin position="185"/>
        <end position="194"/>
    </location>
</feature>
<evidence type="ECO:0000313" key="5">
    <source>
        <dbReference type="RefSeq" id="XP_006820038.1"/>
    </source>
</evidence>
<proteinExistence type="predicted"/>
<feature type="region of interest" description="Disordered" evidence="1">
    <location>
        <begin position="58"/>
        <end position="200"/>
    </location>
</feature>
<sequence>MAEISLTSAQIRDGVKEILKHADLTTMSAKKVRRTLEDKYDVDLFDRKKEIDQIVMSTITATTTSESEKESPSKKSNDEELPTKDEDTSLDDKEVDSDSSSLGEVEDEPPKKKIKKQKVKTKPERSKPAKTEKKKSAEIVSDCDSDVESTQNDEEMARKLQEEEENGGRVTRNRNAKRTEPPKPTPKRKPKTERKGKSGYSAEMVLSHELAEIVGTNRMARHDVVKRMWEIIRERKLMDPKNKQFMLCDEQLLKVFGKKRVRTFGMMKYLKTHIKDPIYLTS</sequence>
<dbReference type="InterPro" id="IPR019835">
    <property type="entry name" value="SWIB_domain"/>
</dbReference>
<feature type="compositionally biased region" description="Basic and acidic residues" evidence="1">
    <location>
        <begin position="121"/>
        <end position="137"/>
    </location>
</feature>
<dbReference type="InterPro" id="IPR014876">
    <property type="entry name" value="DEK_C"/>
</dbReference>
<dbReference type="Pfam" id="PF08766">
    <property type="entry name" value="DEK_C"/>
    <property type="match status" value="1"/>
</dbReference>
<dbReference type="PROSITE" id="PS51998">
    <property type="entry name" value="DEK_C"/>
    <property type="match status" value="1"/>
</dbReference>
<dbReference type="RefSeq" id="XP_006820038.1">
    <property type="nucleotide sequence ID" value="XM_006819975.1"/>
</dbReference>
<dbReference type="InterPro" id="IPR036885">
    <property type="entry name" value="SWIB_MDM2_dom_sf"/>
</dbReference>
<dbReference type="GeneID" id="100378479"/>
<dbReference type="PANTHER" id="PTHR13844">
    <property type="entry name" value="SWI/SNF-RELATED MATRIX-ASSOCIATED ACTIN-DEPENDENT REGULATOR OF CHROMATIN SUBFAMILY D"/>
    <property type="match status" value="1"/>
</dbReference>
<evidence type="ECO:0000256" key="1">
    <source>
        <dbReference type="SAM" id="MobiDB-lite"/>
    </source>
</evidence>
<dbReference type="Gene3D" id="1.10.245.10">
    <property type="entry name" value="SWIB/MDM2 domain"/>
    <property type="match status" value="1"/>
</dbReference>
<dbReference type="SUPFAM" id="SSF47592">
    <property type="entry name" value="SWIB/MDM2 domain"/>
    <property type="match status" value="1"/>
</dbReference>
<dbReference type="InterPro" id="IPR003121">
    <property type="entry name" value="SWIB_MDM2_domain"/>
</dbReference>
<dbReference type="Pfam" id="PF02201">
    <property type="entry name" value="SWIB"/>
    <property type="match status" value="1"/>
</dbReference>
<evidence type="ECO:0000259" key="2">
    <source>
        <dbReference type="PROSITE" id="PS51925"/>
    </source>
</evidence>
<feature type="compositionally biased region" description="Acidic residues" evidence="1">
    <location>
        <begin position="141"/>
        <end position="154"/>
    </location>
</feature>
<dbReference type="PROSITE" id="PS51925">
    <property type="entry name" value="SWIB_MDM2"/>
    <property type="match status" value="1"/>
</dbReference>
<dbReference type="Gene3D" id="1.10.10.60">
    <property type="entry name" value="Homeodomain-like"/>
    <property type="match status" value="1"/>
</dbReference>
<protein>
    <submittedName>
        <fullName evidence="5">Upstream activation factor subunit spp27-like</fullName>
    </submittedName>
</protein>
<evidence type="ECO:0000259" key="3">
    <source>
        <dbReference type="PROSITE" id="PS51998"/>
    </source>
</evidence>
<evidence type="ECO:0000313" key="4">
    <source>
        <dbReference type="Proteomes" id="UP000694865"/>
    </source>
</evidence>